<proteinExistence type="predicted"/>
<dbReference type="InterPro" id="IPR051399">
    <property type="entry name" value="RNA-guided_DNA_endo/Transpos"/>
</dbReference>
<evidence type="ECO:0000313" key="3">
    <source>
        <dbReference type="EMBL" id="SDY61744.1"/>
    </source>
</evidence>
<reference evidence="4" key="1">
    <citation type="submission" date="2016-10" db="EMBL/GenBank/DDBJ databases">
        <authorList>
            <person name="Varghese N."/>
            <person name="Submissions S."/>
        </authorList>
    </citation>
    <scope>NUCLEOTIDE SEQUENCE [LARGE SCALE GENOMIC DNA]</scope>
    <source>
        <strain evidence="4">DC30,IBRC 10041,KCTC 4046</strain>
    </source>
</reference>
<dbReference type="PANTHER" id="PTHR30405">
    <property type="entry name" value="TRANSPOSASE"/>
    <property type="match status" value="1"/>
</dbReference>
<protein>
    <submittedName>
        <fullName evidence="3">Transposase, IS605 OrfB family, central region</fullName>
    </submittedName>
</protein>
<dbReference type="Pfam" id="PF07282">
    <property type="entry name" value="Cas12f1-like_TNB"/>
    <property type="match status" value="1"/>
</dbReference>
<dbReference type="AlphaFoldDB" id="A0A1H3LCS0"/>
<accession>A0A1H3LCS0</accession>
<sequence>MIPSTTAGFVVKSEAKGFVKKAAFTKLEAEAPPSRSAGLPARAEAQASRVGRKLTWYQLAARLVPAYSQSLSDFNNICENIVEYRRTAVIKLDTPEGADEYLRETVEQFKYCANTASEWCWHSDDGYHVTSKAKAEDALYDQLREDTELTANLVQKGIRQAVEAIKSGVERLKNDQNTSRPTFTADTAIYDKRSATFHRDHVSLSTPDGRIECDYILPENPETPPTKYVTNEDYEFRRGTLHRRDGDWYLHASMLKEDDDTDTTTGHRTVLGVDLGVNQLAVASTGRFWSADEFNHWKREYEKRRGDLQQCGTRAAHDAIAGVERKEDGRFEIFLHRVANEIVAEAAEHNCSHIVFEDLTDIRENIPQASWHHLWAFRRLYEYVEYKAREQGIEAVQVDPRNTSKRCSTCGFTHDDNRHGGDFECQDCGYQNHADYNAAKNIGLQYLRRRQNADTGGAPVDVRLNRGTLNVSGEYNPPASATA</sequence>
<dbReference type="NCBIfam" id="NF040570">
    <property type="entry name" value="guided_TnpB"/>
    <property type="match status" value="1"/>
</dbReference>
<evidence type="ECO:0000259" key="2">
    <source>
        <dbReference type="Pfam" id="PF07282"/>
    </source>
</evidence>
<dbReference type="NCBIfam" id="TIGR01766">
    <property type="entry name" value="IS200/IS605 family accessory protein TnpB-like domain"/>
    <property type="match status" value="1"/>
</dbReference>
<organism evidence="3 4">
    <name type="scientific">Halopenitus persicus</name>
    <dbReference type="NCBI Taxonomy" id="1048396"/>
    <lineage>
        <taxon>Archaea</taxon>
        <taxon>Methanobacteriati</taxon>
        <taxon>Methanobacteriota</taxon>
        <taxon>Stenosarchaea group</taxon>
        <taxon>Halobacteria</taxon>
        <taxon>Halobacteriales</taxon>
        <taxon>Haloferacaceae</taxon>
        <taxon>Halopenitus</taxon>
    </lineage>
</organism>
<keyword evidence="4" id="KW-1185">Reference proteome</keyword>
<feature type="domain" description="Cas12f1-like TNB" evidence="2">
    <location>
        <begin position="377"/>
        <end position="442"/>
    </location>
</feature>
<dbReference type="InterPro" id="IPR010095">
    <property type="entry name" value="Cas12f1-like_TNB"/>
</dbReference>
<dbReference type="EMBL" id="FNPC01000007">
    <property type="protein sequence ID" value="SDY61744.1"/>
    <property type="molecule type" value="Genomic_DNA"/>
</dbReference>
<evidence type="ECO:0000256" key="1">
    <source>
        <dbReference type="ARBA" id="ARBA00023125"/>
    </source>
</evidence>
<dbReference type="Proteomes" id="UP000199079">
    <property type="component" value="Unassembled WGS sequence"/>
</dbReference>
<dbReference type="GO" id="GO:0003677">
    <property type="term" value="F:DNA binding"/>
    <property type="evidence" value="ECO:0007669"/>
    <property type="project" value="UniProtKB-KW"/>
</dbReference>
<name>A0A1H3LCS0_9EURY</name>
<evidence type="ECO:0000313" key="4">
    <source>
        <dbReference type="Proteomes" id="UP000199079"/>
    </source>
</evidence>
<gene>
    <name evidence="3" type="ORF">SAMN05216564_10716</name>
</gene>
<dbReference type="PANTHER" id="PTHR30405:SF26">
    <property type="entry name" value="TRANSPOSASE, PROBABLY IS605-TNPB FAMILY"/>
    <property type="match status" value="1"/>
</dbReference>
<keyword evidence="1" id="KW-0238">DNA-binding</keyword>